<dbReference type="InterPro" id="IPR009057">
    <property type="entry name" value="Homeodomain-like_sf"/>
</dbReference>
<dbReference type="InterPro" id="IPR018062">
    <property type="entry name" value="HTH_AraC-typ_CS"/>
</dbReference>
<dbReference type="InterPro" id="IPR018060">
    <property type="entry name" value="HTH_AraC"/>
</dbReference>
<dbReference type="Pfam" id="PF12833">
    <property type="entry name" value="HTH_18"/>
    <property type="match status" value="1"/>
</dbReference>
<accession>A0A7L5BSJ0</accession>
<evidence type="ECO:0000313" key="6">
    <source>
        <dbReference type="Proteomes" id="UP000503336"/>
    </source>
</evidence>
<evidence type="ECO:0000313" key="5">
    <source>
        <dbReference type="EMBL" id="QIE54330.1"/>
    </source>
</evidence>
<dbReference type="SMART" id="SM00342">
    <property type="entry name" value="HTH_ARAC"/>
    <property type="match status" value="1"/>
</dbReference>
<evidence type="ECO:0000256" key="1">
    <source>
        <dbReference type="ARBA" id="ARBA00023015"/>
    </source>
</evidence>
<dbReference type="InterPro" id="IPR052158">
    <property type="entry name" value="INH-QAR"/>
</dbReference>
<keyword evidence="6" id="KW-1185">Reference proteome</keyword>
<keyword evidence="1" id="KW-0805">Transcription regulation</keyword>
<dbReference type="PROSITE" id="PS00041">
    <property type="entry name" value="HTH_ARAC_FAMILY_1"/>
    <property type="match status" value="1"/>
</dbReference>
<dbReference type="AlphaFoldDB" id="A0A7L5BSJ0"/>
<dbReference type="GO" id="GO:0003700">
    <property type="term" value="F:DNA-binding transcription factor activity"/>
    <property type="evidence" value="ECO:0007669"/>
    <property type="project" value="InterPro"/>
</dbReference>
<dbReference type="InterPro" id="IPR029062">
    <property type="entry name" value="Class_I_gatase-like"/>
</dbReference>
<dbReference type="RefSeq" id="WP_165094412.1">
    <property type="nucleotide sequence ID" value="NZ_CP049056.1"/>
</dbReference>
<dbReference type="PANTHER" id="PTHR43130:SF3">
    <property type="entry name" value="HTH-TYPE TRANSCRIPTIONAL REGULATOR RV1931C"/>
    <property type="match status" value="1"/>
</dbReference>
<dbReference type="PANTHER" id="PTHR43130">
    <property type="entry name" value="ARAC-FAMILY TRANSCRIPTIONAL REGULATOR"/>
    <property type="match status" value="1"/>
</dbReference>
<keyword evidence="3" id="KW-0804">Transcription</keyword>
<dbReference type="Proteomes" id="UP000503336">
    <property type="component" value="Chromosome"/>
</dbReference>
<feature type="domain" description="HTH araC/xylS-type" evidence="4">
    <location>
        <begin position="217"/>
        <end position="315"/>
    </location>
</feature>
<evidence type="ECO:0000256" key="3">
    <source>
        <dbReference type="ARBA" id="ARBA00023163"/>
    </source>
</evidence>
<dbReference type="InterPro" id="IPR002818">
    <property type="entry name" value="DJ-1/PfpI"/>
</dbReference>
<dbReference type="CDD" id="cd03136">
    <property type="entry name" value="GATase1_AraC_ArgR_like"/>
    <property type="match status" value="1"/>
</dbReference>
<evidence type="ECO:0000259" key="4">
    <source>
        <dbReference type="PROSITE" id="PS01124"/>
    </source>
</evidence>
<dbReference type="Gene3D" id="3.40.50.880">
    <property type="match status" value="1"/>
</dbReference>
<dbReference type="SUPFAM" id="SSF46689">
    <property type="entry name" value="Homeodomain-like"/>
    <property type="match status" value="2"/>
</dbReference>
<reference evidence="5 6" key="1">
    <citation type="submission" date="2020-02" db="EMBL/GenBank/DDBJ databases">
        <title>complete genome sequence of Rhodobacteraceae bacterium.</title>
        <authorList>
            <person name="Park J."/>
            <person name="Kim Y.-S."/>
            <person name="Kim K.-H."/>
        </authorList>
    </citation>
    <scope>NUCLEOTIDE SEQUENCE [LARGE SCALE GENOMIC DNA]</scope>
    <source>
        <strain evidence="5 6">RR4-56</strain>
    </source>
</reference>
<proteinExistence type="predicted"/>
<dbReference type="GO" id="GO:0043565">
    <property type="term" value="F:sequence-specific DNA binding"/>
    <property type="evidence" value="ECO:0007669"/>
    <property type="project" value="InterPro"/>
</dbReference>
<dbReference type="KEGG" id="hdh:G5B40_02055"/>
<organism evidence="5 6">
    <name type="scientific">Pikeienuella piscinae</name>
    <dbReference type="NCBI Taxonomy" id="2748098"/>
    <lineage>
        <taxon>Bacteria</taxon>
        <taxon>Pseudomonadati</taxon>
        <taxon>Pseudomonadota</taxon>
        <taxon>Alphaproteobacteria</taxon>
        <taxon>Rhodobacterales</taxon>
        <taxon>Paracoccaceae</taxon>
        <taxon>Pikeienuella</taxon>
    </lineage>
</organism>
<keyword evidence="2" id="KW-0238">DNA-binding</keyword>
<dbReference type="Gene3D" id="1.10.10.60">
    <property type="entry name" value="Homeodomain-like"/>
    <property type="match status" value="2"/>
</dbReference>
<dbReference type="SUPFAM" id="SSF52317">
    <property type="entry name" value="Class I glutamine amidotransferase-like"/>
    <property type="match status" value="1"/>
</dbReference>
<dbReference type="EMBL" id="CP049056">
    <property type="protein sequence ID" value="QIE54330.1"/>
    <property type="molecule type" value="Genomic_DNA"/>
</dbReference>
<protein>
    <submittedName>
        <fullName evidence="5">GlxA family transcriptional regulator</fullName>
    </submittedName>
</protein>
<dbReference type="Pfam" id="PF01965">
    <property type="entry name" value="DJ-1_PfpI"/>
    <property type="match status" value="1"/>
</dbReference>
<gene>
    <name evidence="5" type="ORF">G5B40_02055</name>
</gene>
<evidence type="ECO:0000256" key="2">
    <source>
        <dbReference type="ARBA" id="ARBA00023125"/>
    </source>
</evidence>
<dbReference type="PROSITE" id="PS01124">
    <property type="entry name" value="HTH_ARAC_FAMILY_2"/>
    <property type="match status" value="1"/>
</dbReference>
<sequence length="315" mass="35108">MADKPQDVVFLLVENFSHMAFACALEPLRIANLAAERELYRWHIAAENGVEQRCSNGTVTRADIDLKEMPNAMLIVVAGLNAKRHATPAIKTYLRRHERLGSGVIGAICCGAYVLAEAGMLDGRSCALHWGYHDAFMEDHPEVDLDPSVFVMDGRYVSSSGGTAATDMMLRLIEDAHGSALSRQTAERLVYTSVRAEGEGQRHSANSRIGIRNARLAKAVEFIESDLDEPMRTADVAARVGLSPRQLERLFGRYLHCSPKKYRMEMRLNRARELLRQTEMSVINVALACGFTSPSHFSKCYRTRFGSTPYQRDAV</sequence>
<name>A0A7L5BSJ0_9RHOB</name>